<evidence type="ECO:0000256" key="6">
    <source>
        <dbReference type="ARBA" id="ARBA00022840"/>
    </source>
</evidence>
<dbReference type="PATRIC" id="fig|203274.3.peg.345"/>
<keyword evidence="8 9" id="KW-0030">Aminoacyl-tRNA synthetase</keyword>
<accession>A0A139JR28</accession>
<evidence type="ECO:0000313" key="14">
    <source>
        <dbReference type="Proteomes" id="UP000249343"/>
    </source>
</evidence>
<dbReference type="InterPro" id="IPR004364">
    <property type="entry name" value="Aa-tRNA-synt_II"/>
</dbReference>
<evidence type="ECO:0000256" key="2">
    <source>
        <dbReference type="ARBA" id="ARBA00011738"/>
    </source>
</evidence>
<dbReference type="FunFam" id="3.30.930.10:FF:000016">
    <property type="entry name" value="Asparagine--tRNA ligase"/>
    <property type="match status" value="1"/>
</dbReference>
<comment type="subcellular location">
    <subcellularLocation>
        <location evidence="9">Cytoplasm</location>
    </subcellularLocation>
</comment>
<name>A0A139JR28_9MOLU</name>
<dbReference type="PROSITE" id="PS50862">
    <property type="entry name" value="AA_TRNA_LIGASE_II"/>
    <property type="match status" value="1"/>
</dbReference>
<keyword evidence="5 9" id="KW-0547">Nucleotide-binding</keyword>
<dbReference type="InterPro" id="IPR004365">
    <property type="entry name" value="NA-bd_OB_tRNA"/>
</dbReference>
<dbReference type="RefSeq" id="WP_066540202.1">
    <property type="nucleotide sequence ID" value="NZ_JHUK01000007.1"/>
</dbReference>
<feature type="domain" description="Aminoacyl-transfer RNA synthetases class-II family profile" evidence="10">
    <location>
        <begin position="138"/>
        <end position="459"/>
    </location>
</feature>
<comment type="subunit">
    <text evidence="2 9">Homodimer.</text>
</comment>
<dbReference type="SUPFAM" id="SSF55681">
    <property type="entry name" value="Class II aaRS and biotin synthetases"/>
    <property type="match status" value="1"/>
</dbReference>
<dbReference type="GO" id="GO:0005524">
    <property type="term" value="F:ATP binding"/>
    <property type="evidence" value="ECO:0007669"/>
    <property type="project" value="UniProtKB-UniRule"/>
</dbReference>
<gene>
    <name evidence="9 11" type="primary">asnS</name>
    <name evidence="11" type="ORF">AXA84_0188</name>
    <name evidence="12" type="ORF">DH96_02405</name>
</gene>
<comment type="catalytic activity">
    <reaction evidence="9">
        <text>tRNA(Asn) + L-asparagine + ATP = L-asparaginyl-tRNA(Asn) + AMP + diphosphate + H(+)</text>
        <dbReference type="Rhea" id="RHEA:11180"/>
        <dbReference type="Rhea" id="RHEA-COMP:9659"/>
        <dbReference type="Rhea" id="RHEA-COMP:9674"/>
        <dbReference type="ChEBI" id="CHEBI:15378"/>
        <dbReference type="ChEBI" id="CHEBI:30616"/>
        <dbReference type="ChEBI" id="CHEBI:33019"/>
        <dbReference type="ChEBI" id="CHEBI:58048"/>
        <dbReference type="ChEBI" id="CHEBI:78442"/>
        <dbReference type="ChEBI" id="CHEBI:78515"/>
        <dbReference type="ChEBI" id="CHEBI:456215"/>
        <dbReference type="EC" id="6.1.1.22"/>
    </reaction>
</comment>
<proteinExistence type="inferred from homology"/>
<keyword evidence="6 9" id="KW-0067">ATP-binding</keyword>
<evidence type="ECO:0000313" key="11">
    <source>
        <dbReference type="EMBL" id="KXT29294.1"/>
    </source>
</evidence>
<evidence type="ECO:0000313" key="12">
    <source>
        <dbReference type="EMBL" id="RAM57575.1"/>
    </source>
</evidence>
<evidence type="ECO:0000256" key="1">
    <source>
        <dbReference type="ARBA" id="ARBA00008226"/>
    </source>
</evidence>
<dbReference type="HAMAP" id="MF_00534">
    <property type="entry name" value="Asn_tRNA_synth"/>
    <property type="match status" value="1"/>
</dbReference>
<dbReference type="InterPro" id="IPR006195">
    <property type="entry name" value="aa-tRNA-synth_II"/>
</dbReference>
<evidence type="ECO:0000256" key="3">
    <source>
        <dbReference type="ARBA" id="ARBA00022490"/>
    </source>
</evidence>
<evidence type="ECO:0000259" key="10">
    <source>
        <dbReference type="PROSITE" id="PS50862"/>
    </source>
</evidence>
<keyword evidence="7 9" id="KW-0648">Protein biosynthesis</keyword>
<keyword evidence="4 9" id="KW-0436">Ligase</keyword>
<dbReference type="CDD" id="cd00776">
    <property type="entry name" value="AsxRS_core"/>
    <property type="match status" value="1"/>
</dbReference>
<evidence type="ECO:0000313" key="13">
    <source>
        <dbReference type="Proteomes" id="UP000070069"/>
    </source>
</evidence>
<dbReference type="SUPFAM" id="SSF50249">
    <property type="entry name" value="Nucleic acid-binding proteins"/>
    <property type="match status" value="1"/>
</dbReference>
<dbReference type="EC" id="6.1.1.22" evidence="9"/>
<dbReference type="GO" id="GO:0003676">
    <property type="term" value="F:nucleic acid binding"/>
    <property type="evidence" value="ECO:0007669"/>
    <property type="project" value="InterPro"/>
</dbReference>
<dbReference type="InterPro" id="IPR002312">
    <property type="entry name" value="Asp/Asn-tRNA-synth_IIb"/>
</dbReference>
<dbReference type="Gene3D" id="2.40.50.140">
    <property type="entry name" value="Nucleic acid-binding proteins"/>
    <property type="match status" value="1"/>
</dbReference>
<dbReference type="PRINTS" id="PR01042">
    <property type="entry name" value="TRNASYNTHASP"/>
</dbReference>
<dbReference type="GO" id="GO:0005737">
    <property type="term" value="C:cytoplasm"/>
    <property type="evidence" value="ECO:0007669"/>
    <property type="project" value="UniProtKB-SubCell"/>
</dbReference>
<keyword evidence="14" id="KW-1185">Reference proteome</keyword>
<dbReference type="InterPro" id="IPR012340">
    <property type="entry name" value="NA-bd_OB-fold"/>
</dbReference>
<dbReference type="Pfam" id="PF00152">
    <property type="entry name" value="tRNA-synt_2"/>
    <property type="match status" value="1"/>
</dbReference>
<dbReference type="PANTHER" id="PTHR22594:SF34">
    <property type="entry name" value="ASPARAGINE--TRNA LIGASE, MITOCHONDRIAL-RELATED"/>
    <property type="match status" value="1"/>
</dbReference>
<dbReference type="Proteomes" id="UP000070069">
    <property type="component" value="Unassembled WGS sequence"/>
</dbReference>
<organism evidence="11 13">
    <name type="scientific">Candidatus Phytoplasma oryzae</name>
    <dbReference type="NCBI Taxonomy" id="203274"/>
    <lineage>
        <taxon>Bacteria</taxon>
        <taxon>Bacillati</taxon>
        <taxon>Mycoplasmatota</taxon>
        <taxon>Mollicutes</taxon>
        <taxon>Acholeplasmatales</taxon>
        <taxon>Acholeplasmataceae</taxon>
        <taxon>Candidatus Phytoplasma</taxon>
        <taxon>16SrXI (Rice yellow dwarf group)</taxon>
    </lineage>
</organism>
<evidence type="ECO:0000256" key="4">
    <source>
        <dbReference type="ARBA" id="ARBA00022598"/>
    </source>
</evidence>
<dbReference type="GO" id="GO:0006421">
    <property type="term" value="P:asparaginyl-tRNA aminoacylation"/>
    <property type="evidence" value="ECO:0007669"/>
    <property type="project" value="UniProtKB-UniRule"/>
</dbReference>
<dbReference type="InterPro" id="IPR045864">
    <property type="entry name" value="aa-tRNA-synth_II/BPL/LPL"/>
</dbReference>
<comment type="similarity">
    <text evidence="1 9">Belongs to the class-II aminoacyl-tRNA synthetase family.</text>
</comment>
<dbReference type="EMBL" id="JHUK01000007">
    <property type="protein sequence ID" value="RAM57575.1"/>
    <property type="molecule type" value="Genomic_DNA"/>
</dbReference>
<dbReference type="NCBIfam" id="TIGR00457">
    <property type="entry name" value="asnS"/>
    <property type="match status" value="1"/>
</dbReference>
<keyword evidence="3 9" id="KW-0963">Cytoplasm</keyword>
<dbReference type="Gene3D" id="3.30.930.10">
    <property type="entry name" value="Bira Bifunctional Protein, Domain 2"/>
    <property type="match status" value="1"/>
</dbReference>
<reference evidence="12 14" key="1">
    <citation type="submission" date="2014-04" db="EMBL/GenBank/DDBJ databases">
        <title>Genome study of Napier grass stunt phytoplasma.</title>
        <authorList>
            <person name="Kawicha P."/>
            <person name="Dickinson M."/>
            <person name="Hodgetts J."/>
        </authorList>
    </citation>
    <scope>NUCLEOTIDE SEQUENCE [LARGE SCALE GENOMIC DNA]</scope>
    <source>
        <strain evidence="12 14">NGS-S10</strain>
    </source>
</reference>
<dbReference type="AlphaFoldDB" id="A0A139JR28"/>
<dbReference type="OrthoDB" id="9801152at2"/>
<dbReference type="PANTHER" id="PTHR22594">
    <property type="entry name" value="ASPARTYL/LYSYL-TRNA SYNTHETASE"/>
    <property type="match status" value="1"/>
</dbReference>
<dbReference type="GO" id="GO:0004816">
    <property type="term" value="F:asparagine-tRNA ligase activity"/>
    <property type="evidence" value="ECO:0007669"/>
    <property type="project" value="UniProtKB-UniRule"/>
</dbReference>
<sequence>MKETYLIKNIYDNHNLLVDKEIYLNGWIKNCRFQKKIFFININDGSFVKDLQIVLKNNDNINLNIIKENLQIGVAICVKGILIKTKKTEQPFELLSSQIFFFNKNLLSYPIQPKKHSNSFLRKIAHLRLRTRLFGVIFRIRNTVTCAINNFFQNEDFIQVHTPIITTSDGEGAGELFKVTTLDFKKIPTNENKKINFKEDFFGKATFLTVTGQLEAEAFAMAFSKVYTFGPTFRAENSHTIRHISEFWMIEPEMAFFNLQDNIIIAQKMIQNVIKFCLEKNKTDFEFLDQNIESNLIKRLKYISDLEKFPQITYENAIDILKKNQINFEIKPFYGMDLYTEHEKFLTDVFFKKPVFIINWPKEIKAFYMRNNDDNKTVAAMDLLVPKIGELIGGSQREERIEILEEKMKIFNISKDELEWYLDLRRFGSCVHSGFGLGFERFLLFLTGLENIRDVIAFPRISKSISLKK</sequence>
<evidence type="ECO:0000256" key="8">
    <source>
        <dbReference type="ARBA" id="ARBA00023146"/>
    </source>
</evidence>
<evidence type="ECO:0000256" key="7">
    <source>
        <dbReference type="ARBA" id="ARBA00022917"/>
    </source>
</evidence>
<comment type="caution">
    <text evidence="11">The sequence shown here is derived from an EMBL/GenBank/DDBJ whole genome shotgun (WGS) entry which is preliminary data.</text>
</comment>
<dbReference type="Proteomes" id="UP000249343">
    <property type="component" value="Unassembled WGS sequence"/>
</dbReference>
<dbReference type="EMBL" id="LTBM01000003">
    <property type="protein sequence ID" value="KXT29294.1"/>
    <property type="molecule type" value="Genomic_DNA"/>
</dbReference>
<dbReference type="NCBIfam" id="NF003037">
    <property type="entry name" value="PRK03932.1"/>
    <property type="match status" value="1"/>
</dbReference>
<dbReference type="Pfam" id="PF01336">
    <property type="entry name" value="tRNA_anti-codon"/>
    <property type="match status" value="1"/>
</dbReference>
<dbReference type="InterPro" id="IPR004522">
    <property type="entry name" value="Asn-tRNA-ligase"/>
</dbReference>
<evidence type="ECO:0000256" key="9">
    <source>
        <dbReference type="HAMAP-Rule" id="MF_00534"/>
    </source>
</evidence>
<evidence type="ECO:0000256" key="5">
    <source>
        <dbReference type="ARBA" id="ARBA00022741"/>
    </source>
</evidence>
<reference evidence="11 13" key="2">
    <citation type="submission" date="2016-02" db="EMBL/GenBank/DDBJ databases">
        <title>A draft genome sequence of Candidatus Phytoplasma oryzae strain Mbita1, the causative agent of Napier Grass stunt disease in Kenya.</title>
        <authorList>
            <person name="Fischer A."/>
            <person name="Santa-Cruz I."/>
            <person name="Wambua L."/>
            <person name="Olds C."/>
            <person name="Midega C."/>
            <person name="Dickinson M."/>
            <person name="Kawicha P."/>
            <person name="Khan Z."/>
            <person name="Masiga D."/>
            <person name="Jores J."/>
            <person name="Bernd S."/>
        </authorList>
    </citation>
    <scope>NUCLEOTIDE SEQUENCE [LARGE SCALE GENOMIC DNA]</scope>
    <source>
        <strain evidence="11">Mbita1</strain>
    </source>
</reference>
<protein>
    <recommendedName>
        <fullName evidence="9">Asparagine--tRNA ligase</fullName>
        <ecNumber evidence="9">6.1.1.22</ecNumber>
    </recommendedName>
    <alternativeName>
        <fullName evidence="9">Asparaginyl-tRNA synthetase</fullName>
        <shortName evidence="9">AsnRS</shortName>
    </alternativeName>
</protein>
<dbReference type="CDD" id="cd04318">
    <property type="entry name" value="EcAsnRS_like_N"/>
    <property type="match status" value="1"/>
</dbReference>